<dbReference type="NCBIfam" id="NF010560">
    <property type="entry name" value="PRK13955.1"/>
    <property type="match status" value="1"/>
</dbReference>
<name>A0ABY3SG70_9BACL</name>
<evidence type="ECO:0000256" key="9">
    <source>
        <dbReference type="ARBA" id="ARBA00023303"/>
    </source>
</evidence>
<dbReference type="PROSITE" id="PS01327">
    <property type="entry name" value="MSCL"/>
    <property type="match status" value="1"/>
</dbReference>
<dbReference type="InterPro" id="IPR019823">
    <property type="entry name" value="Mechanosensitive_channel_CS"/>
</dbReference>
<keyword evidence="5 10" id="KW-0812">Transmembrane</keyword>
<dbReference type="NCBIfam" id="TIGR00220">
    <property type="entry name" value="mscL"/>
    <property type="match status" value="1"/>
</dbReference>
<dbReference type="Gene3D" id="1.10.1200.120">
    <property type="entry name" value="Large-conductance mechanosensitive channel, MscL, domain 1"/>
    <property type="match status" value="1"/>
</dbReference>
<dbReference type="PRINTS" id="PR01264">
    <property type="entry name" value="MECHCHANNEL"/>
</dbReference>
<comment type="subcellular location">
    <subcellularLocation>
        <location evidence="1 10">Cell membrane</location>
        <topology evidence="1 10">Multi-pass membrane protein</topology>
    </subcellularLocation>
</comment>
<proteinExistence type="inferred from homology"/>
<evidence type="ECO:0000256" key="3">
    <source>
        <dbReference type="ARBA" id="ARBA00022448"/>
    </source>
</evidence>
<dbReference type="PANTHER" id="PTHR30266:SF2">
    <property type="entry name" value="LARGE-CONDUCTANCE MECHANOSENSITIVE CHANNEL"/>
    <property type="match status" value="1"/>
</dbReference>
<keyword evidence="6 10" id="KW-1133">Transmembrane helix</keyword>
<evidence type="ECO:0000313" key="11">
    <source>
        <dbReference type="EMBL" id="UJF33033.1"/>
    </source>
</evidence>
<evidence type="ECO:0000256" key="8">
    <source>
        <dbReference type="ARBA" id="ARBA00023136"/>
    </source>
</evidence>
<dbReference type="Proteomes" id="UP001649230">
    <property type="component" value="Chromosome"/>
</dbReference>
<feature type="transmembrane region" description="Helical" evidence="10">
    <location>
        <begin position="12"/>
        <end position="31"/>
    </location>
</feature>
<evidence type="ECO:0000256" key="1">
    <source>
        <dbReference type="ARBA" id="ARBA00004651"/>
    </source>
</evidence>
<evidence type="ECO:0000313" key="12">
    <source>
        <dbReference type="Proteomes" id="UP001649230"/>
    </source>
</evidence>
<dbReference type="PANTHER" id="PTHR30266">
    <property type="entry name" value="MECHANOSENSITIVE CHANNEL MSCL"/>
    <property type="match status" value="1"/>
</dbReference>
<comment type="similarity">
    <text evidence="2 10">Belongs to the MscL family.</text>
</comment>
<protein>
    <recommendedName>
        <fullName evidence="10">Large-conductance mechanosensitive channel</fullName>
    </recommendedName>
</protein>
<organism evidence="11 12">
    <name type="scientific">Paenibacillus hexagrammi</name>
    <dbReference type="NCBI Taxonomy" id="2908839"/>
    <lineage>
        <taxon>Bacteria</taxon>
        <taxon>Bacillati</taxon>
        <taxon>Bacillota</taxon>
        <taxon>Bacilli</taxon>
        <taxon>Bacillales</taxon>
        <taxon>Paenibacillaceae</taxon>
        <taxon>Paenibacillus</taxon>
    </lineage>
</organism>
<evidence type="ECO:0000256" key="10">
    <source>
        <dbReference type="HAMAP-Rule" id="MF_00115"/>
    </source>
</evidence>
<dbReference type="EMBL" id="CP090978">
    <property type="protein sequence ID" value="UJF33033.1"/>
    <property type="molecule type" value="Genomic_DNA"/>
</dbReference>
<feature type="transmembrane region" description="Helical" evidence="10">
    <location>
        <begin position="69"/>
        <end position="90"/>
    </location>
</feature>
<keyword evidence="8 10" id="KW-0472">Membrane</keyword>
<comment type="function">
    <text evidence="10">Channel that opens in response to stretch forces in the membrane lipid bilayer. May participate in the regulation of osmotic pressure changes within the cell.</text>
</comment>
<evidence type="ECO:0000256" key="5">
    <source>
        <dbReference type="ARBA" id="ARBA00022692"/>
    </source>
</evidence>
<keyword evidence="7 10" id="KW-0406">Ion transport</keyword>
<dbReference type="NCBIfam" id="NF001843">
    <property type="entry name" value="PRK00567.1-4"/>
    <property type="match status" value="1"/>
</dbReference>
<reference evidence="11 12" key="1">
    <citation type="journal article" date="2024" name="Int. J. Syst. Evol. Microbiol.">
        <title>Paenibacillus hexagrammi sp. nov., a novel bacterium isolated from the gut content of Hexagrammos agrammus.</title>
        <authorList>
            <person name="Jung H.K."/>
            <person name="Kim D.G."/>
            <person name="Zin H."/>
            <person name="Park J."/>
            <person name="Jung H."/>
            <person name="Kim Y.O."/>
            <person name="Kong H.J."/>
            <person name="Kim J.W."/>
            <person name="Kim Y.S."/>
        </authorList>
    </citation>
    <scope>NUCLEOTIDE SEQUENCE [LARGE SCALE GENOMIC DNA]</scope>
    <source>
        <strain evidence="11 12">YPD9-1</strain>
    </source>
</reference>
<sequence>MWKEFKTFALKGNVLDLAIGVIIGAAFGQIVTSLVDDLIMPLIGLLIGGVDLHGLHFQYGEAVINYGTFLQTVIDFAIITLSIFFVVKGIHRFKRKEKSKASESPAPKKEEILLSEIRDLLVQRYRNQGAAETKITLRGMAPRDERRHRSN</sequence>
<dbReference type="InterPro" id="IPR036019">
    <property type="entry name" value="MscL_channel"/>
</dbReference>
<dbReference type="InterPro" id="IPR037673">
    <property type="entry name" value="MSC/AndL"/>
</dbReference>
<accession>A0ABY3SG70</accession>
<keyword evidence="4 10" id="KW-1003">Cell membrane</keyword>
<keyword evidence="12" id="KW-1185">Reference proteome</keyword>
<evidence type="ECO:0000256" key="2">
    <source>
        <dbReference type="ARBA" id="ARBA00007254"/>
    </source>
</evidence>
<dbReference type="InterPro" id="IPR001185">
    <property type="entry name" value="MS_channel"/>
</dbReference>
<dbReference type="HAMAP" id="MF_00115">
    <property type="entry name" value="MscL"/>
    <property type="match status" value="1"/>
</dbReference>
<evidence type="ECO:0000256" key="7">
    <source>
        <dbReference type="ARBA" id="ARBA00023065"/>
    </source>
</evidence>
<gene>
    <name evidence="10 11" type="primary">mscL</name>
    <name evidence="11" type="ORF">L0M14_26255</name>
</gene>
<keyword evidence="9 10" id="KW-0407">Ion channel</keyword>
<evidence type="ECO:0000256" key="4">
    <source>
        <dbReference type="ARBA" id="ARBA00022475"/>
    </source>
</evidence>
<evidence type="ECO:0000256" key="6">
    <source>
        <dbReference type="ARBA" id="ARBA00022989"/>
    </source>
</evidence>
<keyword evidence="3 10" id="KW-0813">Transport</keyword>
<dbReference type="SUPFAM" id="SSF81330">
    <property type="entry name" value="Gated mechanosensitive channel"/>
    <property type="match status" value="1"/>
</dbReference>
<dbReference type="Pfam" id="PF01741">
    <property type="entry name" value="MscL"/>
    <property type="match status" value="1"/>
</dbReference>
<comment type="subunit">
    <text evidence="10">Homopentamer.</text>
</comment>